<evidence type="ECO:0000256" key="1">
    <source>
        <dbReference type="SAM" id="MobiDB-lite"/>
    </source>
</evidence>
<protein>
    <submittedName>
        <fullName evidence="4">Uncharacterized protein</fullName>
    </submittedName>
</protein>
<evidence type="ECO:0000313" key="5">
    <source>
        <dbReference type="Proteomes" id="UP000316621"/>
    </source>
</evidence>
<dbReference type="InterPro" id="IPR054290">
    <property type="entry name" value="DUF7026"/>
</dbReference>
<evidence type="ECO:0000259" key="2">
    <source>
        <dbReference type="Pfam" id="PF13966"/>
    </source>
</evidence>
<dbReference type="AlphaFoldDB" id="A0A4Y7IJW0"/>
<dbReference type="Gramene" id="RZC49184">
    <property type="protein sequence ID" value="RZC49184"/>
    <property type="gene ID" value="C5167_017610"/>
</dbReference>
<feature type="domain" description="Reverse transcriptase zinc-binding" evidence="2">
    <location>
        <begin position="169"/>
        <end position="214"/>
    </location>
</feature>
<evidence type="ECO:0000259" key="3">
    <source>
        <dbReference type="Pfam" id="PF22950"/>
    </source>
</evidence>
<gene>
    <name evidence="4" type="ORF">C5167_017610</name>
</gene>
<dbReference type="PROSITE" id="PS50818">
    <property type="entry name" value="INTEIN_C_TER"/>
    <property type="match status" value="1"/>
</dbReference>
<accession>A0A4Y7IJW0</accession>
<dbReference type="Pfam" id="PF22950">
    <property type="entry name" value="DUF7026"/>
    <property type="match status" value="1"/>
</dbReference>
<keyword evidence="5" id="KW-1185">Reference proteome</keyword>
<dbReference type="Pfam" id="PF13966">
    <property type="entry name" value="zf-RVT"/>
    <property type="match status" value="1"/>
</dbReference>
<reference evidence="4 5" key="1">
    <citation type="journal article" date="2018" name="Science">
        <title>The opium poppy genome and morphinan production.</title>
        <authorList>
            <person name="Guo L."/>
            <person name="Winzer T."/>
            <person name="Yang X."/>
            <person name="Li Y."/>
            <person name="Ning Z."/>
            <person name="He Z."/>
            <person name="Teodor R."/>
            <person name="Lu Y."/>
            <person name="Bowser T.A."/>
            <person name="Graham I.A."/>
            <person name="Ye K."/>
        </authorList>
    </citation>
    <scope>NUCLEOTIDE SEQUENCE [LARGE SCALE GENOMIC DNA]</scope>
    <source>
        <strain evidence="5">cv. HN1</strain>
        <tissue evidence="4">Leaves</tissue>
    </source>
</reference>
<dbReference type="InterPro" id="IPR026960">
    <property type="entry name" value="RVT-Znf"/>
</dbReference>
<evidence type="ECO:0000313" key="4">
    <source>
        <dbReference type="EMBL" id="RZC49184.1"/>
    </source>
</evidence>
<dbReference type="InterPro" id="IPR030934">
    <property type="entry name" value="Intein_C"/>
</dbReference>
<feature type="region of interest" description="Disordered" evidence="1">
    <location>
        <begin position="15"/>
        <end position="36"/>
    </location>
</feature>
<sequence>MALRISLISPKFNRKPSNIQTERSLLPPPNPMNRRSTFQVSCSKKKTSDAEIAIDLATEIARINIPAIQRKEAMNKSKELLFGEFCQYLSQKPEEVEQKWRDMDETEKMGLVKGFVSEWSLSFHPLSSRSVKDMLEEHLKKEVENPSVSLSSSPSLMFPSLKKILGMTQNDILHFSGHLATFVHHIDPTCTLCNNAIETMEHVFLNCPFSRAVWASCTLHLENTTNCAQSCSNWCKTWFSFTPSSTPLSNWSQLCATTTWFIWKVRCDWVFKKITPNPLLSGKQILDHLQSVTRISQSFQQNSWSRNNPSRKILNTDRNTFAFSTRYDRTSELTGIRSIIYDVTVENHRKRTNTIRAHNKEERDCIAAIQTLEWTSQLNCRKFQPSRKQFQNQEINARKQKNYKLEN</sequence>
<dbReference type="EMBL" id="CM010716">
    <property type="protein sequence ID" value="RZC49184.1"/>
    <property type="molecule type" value="Genomic_DNA"/>
</dbReference>
<dbReference type="Proteomes" id="UP000316621">
    <property type="component" value="Chromosome 2"/>
</dbReference>
<name>A0A4Y7IJW0_PAPSO</name>
<organism evidence="4 5">
    <name type="scientific">Papaver somniferum</name>
    <name type="common">Opium poppy</name>
    <dbReference type="NCBI Taxonomy" id="3469"/>
    <lineage>
        <taxon>Eukaryota</taxon>
        <taxon>Viridiplantae</taxon>
        <taxon>Streptophyta</taxon>
        <taxon>Embryophyta</taxon>
        <taxon>Tracheophyta</taxon>
        <taxon>Spermatophyta</taxon>
        <taxon>Magnoliopsida</taxon>
        <taxon>Ranunculales</taxon>
        <taxon>Papaveraceae</taxon>
        <taxon>Papaveroideae</taxon>
        <taxon>Papaver</taxon>
    </lineage>
</organism>
<feature type="domain" description="DUF7026" evidence="3">
    <location>
        <begin position="70"/>
        <end position="119"/>
    </location>
</feature>
<proteinExistence type="predicted"/>